<dbReference type="PANTHER" id="PTHR46630:SF1">
    <property type="entry name" value="TETRATRICOPEPTIDE REPEAT PROTEIN 29"/>
    <property type="match status" value="1"/>
</dbReference>
<evidence type="ECO:0000256" key="6">
    <source>
        <dbReference type="PROSITE-ProRule" id="PRU00339"/>
    </source>
</evidence>
<dbReference type="Gene3D" id="1.25.40.10">
    <property type="entry name" value="Tetratricopeptide repeat domain"/>
    <property type="match status" value="1"/>
</dbReference>
<dbReference type="InterPro" id="IPR011990">
    <property type="entry name" value="TPR-like_helical_dom_sf"/>
</dbReference>
<feature type="transmembrane region" description="Helical" evidence="8">
    <location>
        <begin position="339"/>
        <end position="358"/>
    </location>
</feature>
<dbReference type="SMART" id="SM00028">
    <property type="entry name" value="TPR"/>
    <property type="match status" value="4"/>
</dbReference>
<sequence>MFTSNRRFRYWFFSVLICLFFSIPSKASTIEKCDSLIVAGVTALNNNQYIKSLEFLTQARTLAEKNRWHKQSFLAINNIGANYYRLLEYGEALNYYIEAYSIALKELDPKFEMIVLNNIAILYSKELNYEKAKEYFRKAYDIAKQNEDGLKIGLYAMNLGNLANEQKDSKLARTYFNEALPLLVDGQHFLILAKVGLIQCDLNEGKATKARQEALHLIENTKDLSFYEADISLTTVIAKSYIKDNLLDEATTYVNLILGKNPNIETKITAFELLSEINFKKKNYDLAFSFKDSVMDSKSKLNEVKNGKLYETSKVKFEIQNYQNQIKLNEAKLSSERKMFYSIIAIIIIVVIFIVWILRNLSVKHKQKKLIAERNEQILALELEKEKNDLLLLEKQLNEQKAISMLEQERLKNEVEQKNRKLSAKALYLSGRNQMIEEVLSELSELPQVSSQDVLVNHIQTLKTHLKTDNEWDSFITHFEEVNQNFLNKLKSKHPNLIANDIRFLSYIYMNLSTKEIASMLNIAPESCRKRKERISAKMEIPDDISLYDYLATI</sequence>
<protein>
    <submittedName>
        <fullName evidence="10">Tetratricopeptide (TPR) repeat protein</fullName>
    </submittedName>
</protein>
<dbReference type="InterPro" id="IPR036388">
    <property type="entry name" value="WH-like_DNA-bd_sf"/>
</dbReference>
<comment type="similarity">
    <text evidence="5">Belongs to the Rap family.</text>
</comment>
<keyword evidence="7" id="KW-0175">Coiled coil</keyword>
<keyword evidence="3" id="KW-0677">Repeat</keyword>
<keyword evidence="9" id="KW-0732">Signal</keyword>
<comment type="caution">
    <text evidence="10">The sequence shown here is derived from an EMBL/GenBank/DDBJ whole genome shotgun (WGS) entry which is preliminary data.</text>
</comment>
<dbReference type="Gene3D" id="1.10.10.10">
    <property type="entry name" value="Winged helix-like DNA-binding domain superfamily/Winged helix DNA-binding domain"/>
    <property type="match status" value="1"/>
</dbReference>
<dbReference type="SUPFAM" id="SSF48452">
    <property type="entry name" value="TPR-like"/>
    <property type="match status" value="1"/>
</dbReference>
<keyword evidence="4 6" id="KW-0802">TPR repeat</keyword>
<evidence type="ECO:0000256" key="5">
    <source>
        <dbReference type="ARBA" id="ARBA00038253"/>
    </source>
</evidence>
<evidence type="ECO:0000256" key="1">
    <source>
        <dbReference type="ARBA" id="ARBA00004496"/>
    </source>
</evidence>
<reference evidence="10 11" key="1">
    <citation type="submission" date="2023-07" db="EMBL/GenBank/DDBJ databases">
        <title>Sorghum-associated microbial communities from plants grown in Nebraska, USA.</title>
        <authorList>
            <person name="Schachtman D."/>
        </authorList>
    </citation>
    <scope>NUCLEOTIDE SEQUENCE [LARGE SCALE GENOMIC DNA]</scope>
    <source>
        <strain evidence="10 11">3773</strain>
    </source>
</reference>
<organism evidence="10 11">
    <name type="scientific">Flavobacterium arsenatis</name>
    <dbReference type="NCBI Taxonomy" id="1484332"/>
    <lineage>
        <taxon>Bacteria</taxon>
        <taxon>Pseudomonadati</taxon>
        <taxon>Bacteroidota</taxon>
        <taxon>Flavobacteriia</taxon>
        <taxon>Flavobacteriales</taxon>
        <taxon>Flavobacteriaceae</taxon>
        <taxon>Flavobacterium</taxon>
    </lineage>
</organism>
<comment type="subcellular location">
    <subcellularLocation>
        <location evidence="1">Cytoplasm</location>
    </subcellularLocation>
</comment>
<keyword evidence="11" id="KW-1185">Reference proteome</keyword>
<keyword evidence="8" id="KW-1133">Transmembrane helix</keyword>
<dbReference type="PROSITE" id="PS50005">
    <property type="entry name" value="TPR"/>
    <property type="match status" value="1"/>
</dbReference>
<evidence type="ECO:0000256" key="8">
    <source>
        <dbReference type="SAM" id="Phobius"/>
    </source>
</evidence>
<dbReference type="EMBL" id="JAVDVI010000016">
    <property type="protein sequence ID" value="MDR6969140.1"/>
    <property type="molecule type" value="Genomic_DNA"/>
</dbReference>
<evidence type="ECO:0000313" key="11">
    <source>
        <dbReference type="Proteomes" id="UP001255185"/>
    </source>
</evidence>
<dbReference type="Pfam" id="PF13424">
    <property type="entry name" value="TPR_12"/>
    <property type="match status" value="1"/>
</dbReference>
<accession>A0ABU1TTE8</accession>
<feature type="chain" id="PRO_5045646068" evidence="9">
    <location>
        <begin position="28"/>
        <end position="554"/>
    </location>
</feature>
<evidence type="ECO:0000256" key="9">
    <source>
        <dbReference type="SAM" id="SignalP"/>
    </source>
</evidence>
<evidence type="ECO:0000256" key="7">
    <source>
        <dbReference type="SAM" id="Coils"/>
    </source>
</evidence>
<name>A0ABU1TTE8_9FLAO</name>
<dbReference type="Proteomes" id="UP001255185">
    <property type="component" value="Unassembled WGS sequence"/>
</dbReference>
<feature type="signal peptide" evidence="9">
    <location>
        <begin position="1"/>
        <end position="27"/>
    </location>
</feature>
<dbReference type="InterPro" id="IPR016032">
    <property type="entry name" value="Sig_transdc_resp-reg_C-effctor"/>
</dbReference>
<evidence type="ECO:0000256" key="4">
    <source>
        <dbReference type="ARBA" id="ARBA00022803"/>
    </source>
</evidence>
<evidence type="ECO:0000256" key="3">
    <source>
        <dbReference type="ARBA" id="ARBA00022737"/>
    </source>
</evidence>
<gene>
    <name evidence="10" type="ORF">J2X31_003167</name>
</gene>
<evidence type="ECO:0000313" key="10">
    <source>
        <dbReference type="EMBL" id="MDR6969140.1"/>
    </source>
</evidence>
<keyword evidence="8" id="KW-0472">Membrane</keyword>
<keyword evidence="2" id="KW-0963">Cytoplasm</keyword>
<keyword evidence="8" id="KW-0812">Transmembrane</keyword>
<dbReference type="InterPro" id="IPR051476">
    <property type="entry name" value="Bac_ResReg_Asp_Phosphatase"/>
</dbReference>
<dbReference type="SUPFAM" id="SSF46894">
    <property type="entry name" value="C-terminal effector domain of the bipartite response regulators"/>
    <property type="match status" value="1"/>
</dbReference>
<dbReference type="RefSeq" id="WP_310027897.1">
    <property type="nucleotide sequence ID" value="NZ_JAVDVI010000016.1"/>
</dbReference>
<feature type="coiled-coil region" evidence="7">
    <location>
        <begin position="380"/>
        <end position="425"/>
    </location>
</feature>
<feature type="repeat" description="TPR" evidence="6">
    <location>
        <begin position="113"/>
        <end position="146"/>
    </location>
</feature>
<dbReference type="InterPro" id="IPR019734">
    <property type="entry name" value="TPR_rpt"/>
</dbReference>
<dbReference type="PANTHER" id="PTHR46630">
    <property type="entry name" value="TETRATRICOPEPTIDE REPEAT PROTEIN 29"/>
    <property type="match status" value="1"/>
</dbReference>
<proteinExistence type="inferred from homology"/>
<evidence type="ECO:0000256" key="2">
    <source>
        <dbReference type="ARBA" id="ARBA00022490"/>
    </source>
</evidence>